<reference evidence="1 2" key="1">
    <citation type="submission" date="2017-07" db="EMBL/GenBank/DDBJ databases">
        <authorList>
            <person name="Sun Z.S."/>
            <person name="Albrecht U."/>
            <person name="Echele G."/>
            <person name="Lee C.C."/>
        </authorList>
    </citation>
    <scope>NUCLEOTIDE SEQUENCE [LARGE SCALE GENOMIC DNA]</scope>
    <source>
        <strain evidence="2">type strain: KCTC 22618</strain>
    </source>
</reference>
<protein>
    <recommendedName>
        <fullName evidence="3">YHS domain-containing protein</fullName>
    </recommendedName>
</protein>
<gene>
    <name evidence="1" type="ORF">TJEJU_4154</name>
</gene>
<organism evidence="1 2">
    <name type="scientific">Tenacibaculum jejuense</name>
    <dbReference type="NCBI Taxonomy" id="584609"/>
    <lineage>
        <taxon>Bacteria</taxon>
        <taxon>Pseudomonadati</taxon>
        <taxon>Bacteroidota</taxon>
        <taxon>Flavobacteriia</taxon>
        <taxon>Flavobacteriales</taxon>
        <taxon>Flavobacteriaceae</taxon>
        <taxon>Tenacibaculum</taxon>
    </lineage>
</organism>
<evidence type="ECO:0008006" key="3">
    <source>
        <dbReference type="Google" id="ProtNLM"/>
    </source>
</evidence>
<keyword evidence="2" id="KW-1185">Reference proteome</keyword>
<dbReference type="KEGG" id="tje:TJEJU_4154"/>
<dbReference type="Proteomes" id="UP000215214">
    <property type="component" value="Chromosome TJEJU"/>
</dbReference>
<dbReference type="AlphaFoldDB" id="A0A238UHH4"/>
<sequence>MKKTIFLLFTIFASITFYQCGPKTDDKVAVGGYDVVSYYSTDGPVKGNETFTTDIDGKTYYFSNKESLEEFTNNPNKYIPQYGGYCAYAVAEKKIKMGVDPEVYEIRDGKLYLFYNSFFANKLNDWQEGDTKALQAKGDKNWEEIKNSK</sequence>
<accession>A0A238UHH4</accession>
<dbReference type="NCBIfam" id="NF041384">
    <property type="entry name" value="YHS_seleno_dom"/>
    <property type="match status" value="1"/>
</dbReference>
<dbReference type="EMBL" id="LT899436">
    <property type="protein sequence ID" value="SNR17770.1"/>
    <property type="molecule type" value="Genomic_DNA"/>
</dbReference>
<dbReference type="RefSeq" id="WP_095074955.1">
    <property type="nucleotide sequence ID" value="NZ_LT899436.1"/>
</dbReference>
<name>A0A238UHH4_9FLAO</name>
<proteinExistence type="predicted"/>
<evidence type="ECO:0000313" key="2">
    <source>
        <dbReference type="Proteomes" id="UP000215214"/>
    </source>
</evidence>
<evidence type="ECO:0000313" key="1">
    <source>
        <dbReference type="EMBL" id="SNR17770.1"/>
    </source>
</evidence>
<dbReference type="OrthoDB" id="344729at2"/>